<name>A0A3A9VSM6_9ACTN</name>
<reference evidence="7 8" key="1">
    <citation type="submission" date="2018-09" db="EMBL/GenBank/DDBJ databases">
        <title>Streptomyces sp. nov. DS1-2, an endophytic actinomycete isolated from roots of Dendrobium scabrilingue.</title>
        <authorList>
            <person name="Kuncharoen N."/>
            <person name="Kudo T."/>
            <person name="Ohkuma M."/>
            <person name="Yuki M."/>
            <person name="Tanasupawat S."/>
        </authorList>
    </citation>
    <scope>NUCLEOTIDE SEQUENCE [LARGE SCALE GENOMIC DNA]</scope>
    <source>
        <strain evidence="5 8">AZ1-7</strain>
        <strain evidence="6 7">DS1-2</strain>
    </source>
</reference>
<gene>
    <name evidence="6" type="ORF">D7318_30405</name>
    <name evidence="5" type="ORF">D7319_30685</name>
</gene>
<keyword evidence="7" id="KW-1185">Reference proteome</keyword>
<evidence type="ECO:0000313" key="5">
    <source>
        <dbReference type="EMBL" id="RKN03769.1"/>
    </source>
</evidence>
<dbReference type="Proteomes" id="UP000268652">
    <property type="component" value="Unassembled WGS sequence"/>
</dbReference>
<evidence type="ECO:0000313" key="6">
    <source>
        <dbReference type="EMBL" id="RKN13860.1"/>
    </source>
</evidence>
<evidence type="ECO:0000313" key="8">
    <source>
        <dbReference type="Proteomes" id="UP000275024"/>
    </source>
</evidence>
<evidence type="ECO:0000256" key="3">
    <source>
        <dbReference type="PROSITE-ProRule" id="PRU00339"/>
    </source>
</evidence>
<feature type="repeat" description="TPR" evidence="3">
    <location>
        <begin position="499"/>
        <end position="532"/>
    </location>
</feature>
<accession>A0A3A9VSM6</accession>
<evidence type="ECO:0000313" key="7">
    <source>
        <dbReference type="Proteomes" id="UP000268652"/>
    </source>
</evidence>
<keyword evidence="2 3" id="KW-0802">TPR repeat</keyword>
<dbReference type="AlphaFoldDB" id="A0A3A9VSM6"/>
<dbReference type="Pfam" id="PF13414">
    <property type="entry name" value="TPR_11"/>
    <property type="match status" value="1"/>
</dbReference>
<dbReference type="SUPFAM" id="SSF48452">
    <property type="entry name" value="TPR-like"/>
    <property type="match status" value="2"/>
</dbReference>
<dbReference type="RefSeq" id="WP_120700473.1">
    <property type="nucleotide sequence ID" value="NZ_RBDX01000044.1"/>
</dbReference>
<organism evidence="5 8">
    <name type="scientific">Streptomyces radicis</name>
    <dbReference type="NCBI Taxonomy" id="1750517"/>
    <lineage>
        <taxon>Bacteria</taxon>
        <taxon>Bacillati</taxon>
        <taxon>Actinomycetota</taxon>
        <taxon>Actinomycetes</taxon>
        <taxon>Kitasatosporales</taxon>
        <taxon>Streptomycetaceae</taxon>
        <taxon>Streptomyces</taxon>
    </lineage>
</organism>
<dbReference type="Pfam" id="PF13432">
    <property type="entry name" value="TPR_16"/>
    <property type="match status" value="1"/>
</dbReference>
<dbReference type="EMBL" id="RBDY01000043">
    <property type="protein sequence ID" value="RKN13860.1"/>
    <property type="molecule type" value="Genomic_DNA"/>
</dbReference>
<dbReference type="Gene3D" id="1.25.40.10">
    <property type="entry name" value="Tetratricopeptide repeat domain"/>
    <property type="match status" value="3"/>
</dbReference>
<feature type="region of interest" description="Disordered" evidence="4">
    <location>
        <begin position="199"/>
        <end position="221"/>
    </location>
</feature>
<dbReference type="OrthoDB" id="9814944at2"/>
<dbReference type="SMART" id="SM00028">
    <property type="entry name" value="TPR"/>
    <property type="match status" value="7"/>
</dbReference>
<feature type="repeat" description="TPR" evidence="3">
    <location>
        <begin position="533"/>
        <end position="566"/>
    </location>
</feature>
<protein>
    <submittedName>
        <fullName evidence="5">Tetratricopeptide repeat protein</fullName>
    </submittedName>
</protein>
<keyword evidence="1" id="KW-0677">Repeat</keyword>
<dbReference type="PANTHER" id="PTHR44858:SF1">
    <property type="entry name" value="UDP-N-ACETYLGLUCOSAMINE--PEPTIDE N-ACETYLGLUCOSAMINYLTRANSFERASE SPINDLY-RELATED"/>
    <property type="match status" value="1"/>
</dbReference>
<evidence type="ECO:0000256" key="1">
    <source>
        <dbReference type="ARBA" id="ARBA00022737"/>
    </source>
</evidence>
<dbReference type="PROSITE" id="PS50293">
    <property type="entry name" value="TPR_REGION"/>
    <property type="match status" value="2"/>
</dbReference>
<proteinExistence type="predicted"/>
<comment type="caution">
    <text evidence="5">The sequence shown here is derived from an EMBL/GenBank/DDBJ whole genome shotgun (WGS) entry which is preliminary data.</text>
</comment>
<dbReference type="PROSITE" id="PS50005">
    <property type="entry name" value="TPR"/>
    <property type="match status" value="2"/>
</dbReference>
<dbReference type="InterPro" id="IPR011990">
    <property type="entry name" value="TPR-like_helical_dom_sf"/>
</dbReference>
<evidence type="ECO:0000256" key="2">
    <source>
        <dbReference type="ARBA" id="ARBA00022803"/>
    </source>
</evidence>
<dbReference type="InterPro" id="IPR050498">
    <property type="entry name" value="Ycf3"/>
</dbReference>
<sequence>MRSHHWIAAARPAERDTLRAGLDLPPPLARVSAHRSLRGPYTAAGTLLRAVAADALRLRPDLGPRHRIELQEAAPELVTLVPKVTWAATSSEQGVAPVARYPARQHSLRIAHGLTDFLTAYLDALGGGPRTLVVDAVDHADPTDREFLAVLLRRMPAERLTLVLTTRGELPGDPPGPVDASLSEAVATHCVALTGTAPAEPAEAAAPGTDNAPGTDAAPGAAAAAAARAHVAADGTDEDAARARAYAALDPAARAALHDARAAELADAADAEPSLRMGALLHHLVNGGDPGGAGVEAVRHAQTRCKQLGLYQSAILYGELGLRLVDHAERPDAWWEIIRDTAVALAAAGRAEESEALQDRARRTSLDPVVHMKLAYETAMLYARHFASDRRDPDRARAWVNQAIAFADQLPDPGERTFYSVFNRNGLALIETRVGRVDEALRLLDEGIERLDKELHLGERTWHRTGLRYNRAQVNAMSGRLDAALADYAEVMASENDFADHYFNRGTILRRMGRVEEALADYQEALRLEPPFPEAYYNCGDARLELGDVQGALADFERVLELDPSHLDARLNQASLLADLGEGEAALRSVAEGLAGAPDDAHLLSLRGRLLAEAGDHEGARAALDAAVHHDPGLAEAWGVRAVLAFEAGDLAGATADFDRALTLGDLPELRYNRGLVHEAAGRFGEAAADFAAVLAVTDDADARAHYDDCRRATERAGV</sequence>
<dbReference type="InterPro" id="IPR019734">
    <property type="entry name" value="TPR_rpt"/>
</dbReference>
<feature type="compositionally biased region" description="Low complexity" evidence="4">
    <location>
        <begin position="199"/>
        <end position="209"/>
    </location>
</feature>
<evidence type="ECO:0000256" key="4">
    <source>
        <dbReference type="SAM" id="MobiDB-lite"/>
    </source>
</evidence>
<dbReference type="Proteomes" id="UP000275024">
    <property type="component" value="Unassembled WGS sequence"/>
</dbReference>
<dbReference type="PANTHER" id="PTHR44858">
    <property type="entry name" value="TETRATRICOPEPTIDE REPEAT PROTEIN 6"/>
    <property type="match status" value="1"/>
</dbReference>
<dbReference type="EMBL" id="RBDX01000044">
    <property type="protein sequence ID" value="RKN03769.1"/>
    <property type="molecule type" value="Genomic_DNA"/>
</dbReference>